<gene>
    <name evidence="2" type="ORF">HXN26_08535</name>
</gene>
<comment type="caution">
    <text evidence="2">The sequence shown here is derived from an EMBL/GenBank/DDBJ whole genome shotgun (WGS) entry which is preliminary data.</text>
</comment>
<feature type="chain" id="PRO_5037940356" evidence="1">
    <location>
        <begin position="30"/>
        <end position="273"/>
    </location>
</feature>
<proteinExistence type="predicted"/>
<accession>A0A930HN41</accession>
<organism evidence="2 3">
    <name type="scientific">Prevotella aurantiaca</name>
    <dbReference type="NCBI Taxonomy" id="596085"/>
    <lineage>
        <taxon>Bacteria</taxon>
        <taxon>Pseudomonadati</taxon>
        <taxon>Bacteroidota</taxon>
        <taxon>Bacteroidia</taxon>
        <taxon>Bacteroidales</taxon>
        <taxon>Prevotellaceae</taxon>
        <taxon>Prevotella</taxon>
    </lineage>
</organism>
<sequence length="273" mass="28815">MYKTLLKDKCAIVIVLFIAMLTLTSPVQAQTMYDLWISNSQVSSNNCNDLSMIAGVSGKVSYDPETKTLTLENATINSGENDAISSKIDGLTVKVIGTNNLTSIRTAVGFRAPMFITGGGTLNVEGGDNCAFFAMGTDLTIDNCIVNAKSGKYGITGNDGMIEHVTIQNATVTVEGKETGSILDIASLTLNGCSITQPAGAVYNPSMRCVTVGNNVVKSKIVITKDPTAITTPVVNAVAPKGIYSMSGMRLDKDLKDLPKGIYIVNGTKVVKK</sequence>
<evidence type="ECO:0000313" key="2">
    <source>
        <dbReference type="EMBL" id="MBF1384874.1"/>
    </source>
</evidence>
<evidence type="ECO:0000256" key="1">
    <source>
        <dbReference type="SAM" id="SignalP"/>
    </source>
</evidence>
<dbReference type="Proteomes" id="UP000771736">
    <property type="component" value="Unassembled WGS sequence"/>
</dbReference>
<reference evidence="2" key="1">
    <citation type="submission" date="2020-04" db="EMBL/GenBank/DDBJ databases">
        <title>Deep metagenomics examines the oral microbiome during advanced dental caries in children, revealing novel taxa and co-occurrences with host molecules.</title>
        <authorList>
            <person name="Baker J.L."/>
            <person name="Morton J.T."/>
            <person name="Dinis M."/>
            <person name="Alvarez R."/>
            <person name="Tran N.C."/>
            <person name="Knight R."/>
            <person name="Edlund A."/>
        </authorList>
    </citation>
    <scope>NUCLEOTIDE SEQUENCE</scope>
    <source>
        <strain evidence="2">JCVI_44_bin.5</strain>
    </source>
</reference>
<dbReference type="AlphaFoldDB" id="A0A930HN41"/>
<name>A0A930HN41_9BACT</name>
<protein>
    <submittedName>
        <fullName evidence="2">Peptidase</fullName>
    </submittedName>
</protein>
<dbReference type="EMBL" id="JABZSJ010000050">
    <property type="protein sequence ID" value="MBF1384874.1"/>
    <property type="molecule type" value="Genomic_DNA"/>
</dbReference>
<keyword evidence="1" id="KW-0732">Signal</keyword>
<feature type="signal peptide" evidence="1">
    <location>
        <begin position="1"/>
        <end position="29"/>
    </location>
</feature>
<evidence type="ECO:0000313" key="3">
    <source>
        <dbReference type="Proteomes" id="UP000771736"/>
    </source>
</evidence>